<comment type="caution">
    <text evidence="1">The sequence shown here is derived from an EMBL/GenBank/DDBJ whole genome shotgun (WGS) entry which is preliminary data.</text>
</comment>
<proteinExistence type="predicted"/>
<dbReference type="EMBL" id="BLAL01000160">
    <property type="protein sequence ID" value="GES86271.1"/>
    <property type="molecule type" value="Genomic_DNA"/>
</dbReference>
<dbReference type="OrthoDB" id="2427837at2759"/>
<reference evidence="1" key="1">
    <citation type="submission" date="2019-10" db="EMBL/GenBank/DDBJ databases">
        <title>Conservation and host-specific expression of non-tandemly repeated heterogenous ribosome RNA gene in arbuscular mycorrhizal fungi.</title>
        <authorList>
            <person name="Maeda T."/>
            <person name="Kobayashi Y."/>
            <person name="Nakagawa T."/>
            <person name="Ezawa T."/>
            <person name="Yamaguchi K."/>
            <person name="Bino T."/>
            <person name="Nishimoto Y."/>
            <person name="Shigenobu S."/>
            <person name="Kawaguchi M."/>
        </authorList>
    </citation>
    <scope>NUCLEOTIDE SEQUENCE</scope>
    <source>
        <strain evidence="1">HR1</strain>
    </source>
</reference>
<gene>
    <name evidence="1" type="ORF">RCL2_001333500</name>
</gene>
<name>A0A8H3QNT0_9GLOM</name>
<protein>
    <submittedName>
        <fullName evidence="1">Uncharacterized protein</fullName>
    </submittedName>
</protein>
<accession>A0A8H3QNT0</accession>
<evidence type="ECO:0000313" key="2">
    <source>
        <dbReference type="Proteomes" id="UP000615446"/>
    </source>
</evidence>
<evidence type="ECO:0000313" key="1">
    <source>
        <dbReference type="EMBL" id="GES86271.1"/>
    </source>
</evidence>
<organism evidence="1 2">
    <name type="scientific">Rhizophagus clarus</name>
    <dbReference type="NCBI Taxonomy" id="94130"/>
    <lineage>
        <taxon>Eukaryota</taxon>
        <taxon>Fungi</taxon>
        <taxon>Fungi incertae sedis</taxon>
        <taxon>Mucoromycota</taxon>
        <taxon>Glomeromycotina</taxon>
        <taxon>Glomeromycetes</taxon>
        <taxon>Glomerales</taxon>
        <taxon>Glomeraceae</taxon>
        <taxon>Rhizophagus</taxon>
    </lineage>
</organism>
<dbReference type="Proteomes" id="UP000615446">
    <property type="component" value="Unassembled WGS sequence"/>
</dbReference>
<sequence length="141" mass="16437">MCSNNNKTGVSAVLTPPLSPPSILQQKFIFWSFEGYIHHYNYRSGSYKCFFQGSDAYTKISNLFGNPNWGCKFFENDQQTFIVLFDAQAEIEANQEDVYQNGKRIPKNQLKKFNLLKLTIEWKCKKSEDAKNNKTKLVYIR</sequence>
<dbReference type="AlphaFoldDB" id="A0A8H3QNT0"/>